<reference evidence="2 3" key="1">
    <citation type="submission" date="2014-06" db="EMBL/GenBank/DDBJ databases">
        <authorList>
            <person name="Urmite Genomes Urmite Genomes"/>
        </authorList>
    </citation>
    <scope>NUCLEOTIDE SEQUENCE [LARGE SCALE GENOMIC DNA]</scope>
</reference>
<evidence type="ECO:0000313" key="3">
    <source>
        <dbReference type="Proteomes" id="UP000044071"/>
    </source>
</evidence>
<dbReference type="InterPro" id="IPR006119">
    <property type="entry name" value="Resolv_N"/>
</dbReference>
<sequence length="55" mass="6038">MEHNLHAGSQVLDLQIDALMAEGIEENHIYQDHASGKQDGRPGLDACLKALRTPE</sequence>
<dbReference type="eggNOG" id="COG1961">
    <property type="taxonomic scope" value="Bacteria"/>
</dbReference>
<proteinExistence type="predicted"/>
<feature type="domain" description="Resolvase/invertase-type recombinase catalytic" evidence="1">
    <location>
        <begin position="1"/>
        <end position="55"/>
    </location>
</feature>
<accession>A0A078KV15</accession>
<evidence type="ECO:0000313" key="2">
    <source>
        <dbReference type="EMBL" id="CDZ76837.1"/>
    </source>
</evidence>
<organism evidence="2 3">
    <name type="scientific">Legionella massiliensis</name>
    <dbReference type="NCBI Taxonomy" id="1034943"/>
    <lineage>
        <taxon>Bacteria</taxon>
        <taxon>Pseudomonadati</taxon>
        <taxon>Pseudomonadota</taxon>
        <taxon>Gammaproteobacteria</taxon>
        <taxon>Legionellales</taxon>
        <taxon>Legionellaceae</taxon>
        <taxon>Legionella</taxon>
    </lineage>
</organism>
<protein>
    <recommendedName>
        <fullName evidence="1">Resolvase/invertase-type recombinase catalytic domain-containing protein</fullName>
    </recommendedName>
</protein>
<dbReference type="InterPro" id="IPR036162">
    <property type="entry name" value="Resolvase-like_N_sf"/>
</dbReference>
<dbReference type="PROSITE" id="PS51736">
    <property type="entry name" value="RECOMBINASES_3"/>
    <property type="match status" value="1"/>
</dbReference>
<dbReference type="STRING" id="1034943.BN59_01113"/>
<keyword evidence="3" id="KW-1185">Reference proteome</keyword>
<dbReference type="SUPFAM" id="SSF53041">
    <property type="entry name" value="Resolvase-like"/>
    <property type="match status" value="1"/>
</dbReference>
<dbReference type="GO" id="GO:0003677">
    <property type="term" value="F:DNA binding"/>
    <property type="evidence" value="ECO:0007669"/>
    <property type="project" value="InterPro"/>
</dbReference>
<dbReference type="Proteomes" id="UP000044071">
    <property type="component" value="Unassembled WGS sequence"/>
</dbReference>
<gene>
    <name evidence="2" type="ORF">BN59_01113</name>
</gene>
<dbReference type="Pfam" id="PF00239">
    <property type="entry name" value="Resolvase"/>
    <property type="match status" value="1"/>
</dbReference>
<dbReference type="EMBL" id="CCSB01000001">
    <property type="protein sequence ID" value="CDZ76837.1"/>
    <property type="molecule type" value="Genomic_DNA"/>
</dbReference>
<dbReference type="AlphaFoldDB" id="A0A078KV15"/>
<dbReference type="GO" id="GO:0000150">
    <property type="term" value="F:DNA strand exchange activity"/>
    <property type="evidence" value="ECO:0007669"/>
    <property type="project" value="InterPro"/>
</dbReference>
<name>A0A078KV15_9GAMM</name>
<dbReference type="Gene3D" id="3.40.50.1390">
    <property type="entry name" value="Resolvase, N-terminal catalytic domain"/>
    <property type="match status" value="1"/>
</dbReference>
<evidence type="ECO:0000259" key="1">
    <source>
        <dbReference type="PROSITE" id="PS51736"/>
    </source>
</evidence>